<evidence type="ECO:0000313" key="1">
    <source>
        <dbReference type="EnsemblPlants" id="AET5Gv20933300.1"/>
    </source>
</evidence>
<proteinExistence type="predicted"/>
<sequence length="35" mass="4287">MYSSLRPDLLARKMLYILMGLWCYCIKRKLMLSLY</sequence>
<dbReference type="AlphaFoldDB" id="A0A453LWU5"/>
<dbReference type="Gramene" id="AET5Gv20933300.1">
    <property type="protein sequence ID" value="AET5Gv20933300.1"/>
    <property type="gene ID" value="AET5Gv20933300"/>
</dbReference>
<evidence type="ECO:0000313" key="2">
    <source>
        <dbReference type="Proteomes" id="UP000015105"/>
    </source>
</evidence>
<reference evidence="1" key="4">
    <citation type="submission" date="2019-03" db="UniProtKB">
        <authorList>
            <consortium name="EnsemblPlants"/>
        </authorList>
    </citation>
    <scope>IDENTIFICATION</scope>
</reference>
<reference evidence="2" key="2">
    <citation type="journal article" date="2017" name="Nat. Plants">
        <title>The Aegilops tauschii genome reveals multiple impacts of transposons.</title>
        <authorList>
            <person name="Zhao G."/>
            <person name="Zou C."/>
            <person name="Li K."/>
            <person name="Wang K."/>
            <person name="Li T."/>
            <person name="Gao L."/>
            <person name="Zhang X."/>
            <person name="Wang H."/>
            <person name="Yang Z."/>
            <person name="Liu X."/>
            <person name="Jiang W."/>
            <person name="Mao L."/>
            <person name="Kong X."/>
            <person name="Jiao Y."/>
            <person name="Jia J."/>
        </authorList>
    </citation>
    <scope>NUCLEOTIDE SEQUENCE [LARGE SCALE GENOMIC DNA]</scope>
    <source>
        <strain evidence="2">cv. AL8/78</strain>
    </source>
</reference>
<reference evidence="1" key="5">
    <citation type="journal article" date="2021" name="G3 (Bethesda)">
        <title>Aegilops tauschii genome assembly Aet v5.0 features greater sequence contiguity and improved annotation.</title>
        <authorList>
            <person name="Wang L."/>
            <person name="Zhu T."/>
            <person name="Rodriguez J.C."/>
            <person name="Deal K.R."/>
            <person name="Dubcovsky J."/>
            <person name="McGuire P.E."/>
            <person name="Lux T."/>
            <person name="Spannagl M."/>
            <person name="Mayer K.F.X."/>
            <person name="Baldrich P."/>
            <person name="Meyers B.C."/>
            <person name="Huo N."/>
            <person name="Gu Y.Q."/>
            <person name="Zhou H."/>
            <person name="Devos K.M."/>
            <person name="Bennetzen J.L."/>
            <person name="Unver T."/>
            <person name="Budak H."/>
            <person name="Gulick P.J."/>
            <person name="Galiba G."/>
            <person name="Kalapos B."/>
            <person name="Nelson D.R."/>
            <person name="Li P."/>
            <person name="You F.M."/>
            <person name="Luo M.C."/>
            <person name="Dvorak J."/>
        </authorList>
    </citation>
    <scope>NUCLEOTIDE SEQUENCE [LARGE SCALE GENOMIC DNA]</scope>
    <source>
        <strain evidence="1">cv. AL8/78</strain>
    </source>
</reference>
<reference evidence="1" key="3">
    <citation type="journal article" date="2017" name="Nature">
        <title>Genome sequence of the progenitor of the wheat D genome Aegilops tauschii.</title>
        <authorList>
            <person name="Luo M.C."/>
            <person name="Gu Y.Q."/>
            <person name="Puiu D."/>
            <person name="Wang H."/>
            <person name="Twardziok S.O."/>
            <person name="Deal K.R."/>
            <person name="Huo N."/>
            <person name="Zhu T."/>
            <person name="Wang L."/>
            <person name="Wang Y."/>
            <person name="McGuire P.E."/>
            <person name="Liu S."/>
            <person name="Long H."/>
            <person name="Ramasamy R.K."/>
            <person name="Rodriguez J.C."/>
            <person name="Van S.L."/>
            <person name="Yuan L."/>
            <person name="Wang Z."/>
            <person name="Xia Z."/>
            <person name="Xiao L."/>
            <person name="Anderson O.D."/>
            <person name="Ouyang S."/>
            <person name="Liang Y."/>
            <person name="Zimin A.V."/>
            <person name="Pertea G."/>
            <person name="Qi P."/>
            <person name="Bennetzen J.L."/>
            <person name="Dai X."/>
            <person name="Dawson M.W."/>
            <person name="Muller H.G."/>
            <person name="Kugler K."/>
            <person name="Rivarola-Duarte L."/>
            <person name="Spannagl M."/>
            <person name="Mayer K.F.X."/>
            <person name="Lu F.H."/>
            <person name="Bevan M.W."/>
            <person name="Leroy P."/>
            <person name="Li P."/>
            <person name="You F.M."/>
            <person name="Sun Q."/>
            <person name="Liu Z."/>
            <person name="Lyons E."/>
            <person name="Wicker T."/>
            <person name="Salzberg S.L."/>
            <person name="Devos K.M."/>
            <person name="Dvorak J."/>
        </authorList>
    </citation>
    <scope>NUCLEOTIDE SEQUENCE [LARGE SCALE GENOMIC DNA]</scope>
    <source>
        <strain evidence="1">cv. AL8/78</strain>
    </source>
</reference>
<name>A0A453LWU5_AEGTS</name>
<protein>
    <submittedName>
        <fullName evidence="1">Uncharacterized protein</fullName>
    </submittedName>
</protein>
<keyword evidence="2" id="KW-1185">Reference proteome</keyword>
<accession>A0A453LWU5</accession>
<organism evidence="1 2">
    <name type="scientific">Aegilops tauschii subsp. strangulata</name>
    <name type="common">Goatgrass</name>
    <dbReference type="NCBI Taxonomy" id="200361"/>
    <lineage>
        <taxon>Eukaryota</taxon>
        <taxon>Viridiplantae</taxon>
        <taxon>Streptophyta</taxon>
        <taxon>Embryophyta</taxon>
        <taxon>Tracheophyta</taxon>
        <taxon>Spermatophyta</taxon>
        <taxon>Magnoliopsida</taxon>
        <taxon>Liliopsida</taxon>
        <taxon>Poales</taxon>
        <taxon>Poaceae</taxon>
        <taxon>BOP clade</taxon>
        <taxon>Pooideae</taxon>
        <taxon>Triticodae</taxon>
        <taxon>Triticeae</taxon>
        <taxon>Triticinae</taxon>
        <taxon>Aegilops</taxon>
    </lineage>
</organism>
<reference evidence="2" key="1">
    <citation type="journal article" date="2014" name="Science">
        <title>Ancient hybridizations among the ancestral genomes of bread wheat.</title>
        <authorList>
            <consortium name="International Wheat Genome Sequencing Consortium,"/>
            <person name="Marcussen T."/>
            <person name="Sandve S.R."/>
            <person name="Heier L."/>
            <person name="Spannagl M."/>
            <person name="Pfeifer M."/>
            <person name="Jakobsen K.S."/>
            <person name="Wulff B.B."/>
            <person name="Steuernagel B."/>
            <person name="Mayer K.F."/>
            <person name="Olsen O.A."/>
        </authorList>
    </citation>
    <scope>NUCLEOTIDE SEQUENCE [LARGE SCALE GENOMIC DNA]</scope>
    <source>
        <strain evidence="2">cv. AL8/78</strain>
    </source>
</reference>
<dbReference type="EnsemblPlants" id="AET5Gv20933300.1">
    <property type="protein sequence ID" value="AET5Gv20933300.1"/>
    <property type="gene ID" value="AET5Gv20933300"/>
</dbReference>
<dbReference type="Proteomes" id="UP000015105">
    <property type="component" value="Chromosome 5D"/>
</dbReference>